<feature type="transmembrane region" description="Helical" evidence="8">
    <location>
        <begin position="79"/>
        <end position="95"/>
    </location>
</feature>
<keyword evidence="2" id="KW-0813">Transport</keyword>
<feature type="transmembrane region" description="Helical" evidence="8">
    <location>
        <begin position="173"/>
        <end position="195"/>
    </location>
</feature>
<feature type="transmembrane region" description="Helical" evidence="8">
    <location>
        <begin position="146"/>
        <end position="167"/>
    </location>
</feature>
<protein>
    <submittedName>
        <fullName evidence="9">Sugar efflux transporter</fullName>
    </submittedName>
</protein>
<evidence type="ECO:0000256" key="7">
    <source>
        <dbReference type="ARBA" id="ARBA00023136"/>
    </source>
</evidence>
<organism evidence="9 10">
    <name type="scientific">Maritalea myrionectae</name>
    <dbReference type="NCBI Taxonomy" id="454601"/>
    <lineage>
        <taxon>Bacteria</taxon>
        <taxon>Pseudomonadati</taxon>
        <taxon>Pseudomonadota</taxon>
        <taxon>Alphaproteobacteria</taxon>
        <taxon>Hyphomicrobiales</taxon>
        <taxon>Devosiaceae</taxon>
        <taxon>Maritalea</taxon>
    </lineage>
</organism>
<evidence type="ECO:0000256" key="6">
    <source>
        <dbReference type="ARBA" id="ARBA00022989"/>
    </source>
</evidence>
<evidence type="ECO:0000256" key="2">
    <source>
        <dbReference type="ARBA" id="ARBA00022448"/>
    </source>
</evidence>
<feature type="transmembrane region" description="Helical" evidence="8">
    <location>
        <begin position="16"/>
        <end position="37"/>
    </location>
</feature>
<name>A0A2R4MDF1_9HYPH</name>
<proteinExistence type="predicted"/>
<dbReference type="Proteomes" id="UP000258927">
    <property type="component" value="Chromosome"/>
</dbReference>
<feature type="transmembrane region" description="Helical" evidence="8">
    <location>
        <begin position="282"/>
        <end position="301"/>
    </location>
</feature>
<reference evidence="9 10" key="1">
    <citation type="submission" date="2017-05" db="EMBL/GenBank/DDBJ databases">
        <title>Genome Analysis of Maritalea myrionectae HL2708#5.</title>
        <authorList>
            <consortium name="Cotde Inc.-PKNU"/>
            <person name="Jang D."/>
            <person name="Oh H.-M."/>
        </authorList>
    </citation>
    <scope>NUCLEOTIDE SEQUENCE [LARGE SCALE GENOMIC DNA]</scope>
    <source>
        <strain evidence="9 10">HL2708#5</strain>
    </source>
</reference>
<keyword evidence="7 8" id="KW-0472">Membrane</keyword>
<dbReference type="KEGG" id="mmyr:MXMO3_01369"/>
<evidence type="ECO:0000313" key="9">
    <source>
        <dbReference type="EMBL" id="AVX03899.1"/>
    </source>
</evidence>
<keyword evidence="10" id="KW-1185">Reference proteome</keyword>
<evidence type="ECO:0000256" key="1">
    <source>
        <dbReference type="ARBA" id="ARBA00004651"/>
    </source>
</evidence>
<keyword evidence="4" id="KW-0762">Sugar transport</keyword>
<dbReference type="GO" id="GO:0022857">
    <property type="term" value="F:transmembrane transporter activity"/>
    <property type="evidence" value="ECO:0007669"/>
    <property type="project" value="InterPro"/>
</dbReference>
<feature type="transmembrane region" description="Helical" evidence="8">
    <location>
        <begin position="216"/>
        <end position="242"/>
    </location>
</feature>
<dbReference type="PANTHER" id="PTHR23535:SF2">
    <property type="entry name" value="SUGAR EFFLUX TRANSPORTER A-RELATED"/>
    <property type="match status" value="1"/>
</dbReference>
<dbReference type="Gene3D" id="1.20.1250.20">
    <property type="entry name" value="MFS general substrate transporter like domains"/>
    <property type="match status" value="2"/>
</dbReference>
<feature type="transmembrane region" description="Helical" evidence="8">
    <location>
        <begin position="254"/>
        <end position="275"/>
    </location>
</feature>
<accession>A0A2R4MDF1</accession>
<dbReference type="STRING" id="1122213.GCA_000423365_01426"/>
<dbReference type="InterPro" id="IPR011701">
    <property type="entry name" value="MFS"/>
</dbReference>
<evidence type="ECO:0000256" key="3">
    <source>
        <dbReference type="ARBA" id="ARBA00022475"/>
    </source>
</evidence>
<gene>
    <name evidence="9" type="ORF">MXMO3_01369</name>
</gene>
<dbReference type="InterPro" id="IPR036259">
    <property type="entry name" value="MFS_trans_sf"/>
</dbReference>
<feature type="transmembrane region" description="Helical" evidence="8">
    <location>
        <begin position="49"/>
        <end position="67"/>
    </location>
</feature>
<dbReference type="RefSeq" id="WP_117395372.1">
    <property type="nucleotide sequence ID" value="NZ_CP021330.1"/>
</dbReference>
<keyword evidence="6 8" id="KW-1133">Transmembrane helix</keyword>
<evidence type="ECO:0000256" key="4">
    <source>
        <dbReference type="ARBA" id="ARBA00022597"/>
    </source>
</evidence>
<feature type="transmembrane region" description="Helical" evidence="8">
    <location>
        <begin position="101"/>
        <end position="125"/>
    </location>
</feature>
<dbReference type="InterPro" id="IPR001958">
    <property type="entry name" value="Tet-R_TetA/multi-R_MdtG-like"/>
</dbReference>
<evidence type="ECO:0000256" key="5">
    <source>
        <dbReference type="ARBA" id="ARBA00022692"/>
    </source>
</evidence>
<keyword evidence="5 8" id="KW-0812">Transmembrane</keyword>
<dbReference type="EMBL" id="CP021330">
    <property type="protein sequence ID" value="AVX03899.1"/>
    <property type="molecule type" value="Genomic_DNA"/>
</dbReference>
<evidence type="ECO:0000256" key="8">
    <source>
        <dbReference type="SAM" id="Phobius"/>
    </source>
</evidence>
<comment type="subcellular location">
    <subcellularLocation>
        <location evidence="1">Cell membrane</location>
        <topology evidence="1">Multi-pass membrane protein</topology>
    </subcellularLocation>
</comment>
<feature type="transmembrane region" description="Helical" evidence="8">
    <location>
        <begin position="307"/>
        <end position="329"/>
    </location>
</feature>
<sequence length="392" mass="42825">MSFISLSPARRSAAPLFLYLFLMATIGVLSFPIRALFVTQVLGGSTFENGLSFALPSIIALFVLPLIGDFSDRMNERRIIITLGAVVLSISYALTSLATTAWFVLILVCIAMPFMSAANAQFFAWAQEREHQRFGDKATESGELRIGFIAGWVVGPAIAGVLLTYGLTYRNIFQLQAVGYLIMGAAIWMFARVVTNKPKEKSESFSWLRWRAVPRNLLFIALFVALVLSGDIVRLANLALFIDANISSDPVDLTIAFAATPIVEVPATAFCIYLAKRRTRKFVLGIGFVAAMLHFGLFPFVQTLEQVITLQALYALIPASALGVGISYAQRCAPDRMGFATSVVFSGQSAAILLGGSIATIGGLFLSIEMTYFVPLFLILLSGLIWWKLEEL</sequence>
<feature type="transmembrane region" description="Helical" evidence="8">
    <location>
        <begin position="372"/>
        <end position="389"/>
    </location>
</feature>
<dbReference type="SUPFAM" id="SSF103473">
    <property type="entry name" value="MFS general substrate transporter"/>
    <property type="match status" value="1"/>
</dbReference>
<dbReference type="Pfam" id="PF07690">
    <property type="entry name" value="MFS_1"/>
    <property type="match status" value="1"/>
</dbReference>
<dbReference type="PRINTS" id="PR01035">
    <property type="entry name" value="TCRTETA"/>
</dbReference>
<feature type="transmembrane region" description="Helical" evidence="8">
    <location>
        <begin position="341"/>
        <end position="366"/>
    </location>
</feature>
<dbReference type="AlphaFoldDB" id="A0A2R4MDF1"/>
<dbReference type="GO" id="GO:0005886">
    <property type="term" value="C:plasma membrane"/>
    <property type="evidence" value="ECO:0007669"/>
    <property type="project" value="UniProtKB-SubCell"/>
</dbReference>
<keyword evidence="3" id="KW-1003">Cell membrane</keyword>
<dbReference type="PANTHER" id="PTHR23535">
    <property type="entry name" value="SUGAR EFFLUX TRANSPORTER A-RELATED"/>
    <property type="match status" value="1"/>
</dbReference>
<evidence type="ECO:0000313" key="10">
    <source>
        <dbReference type="Proteomes" id="UP000258927"/>
    </source>
</evidence>